<reference evidence="3" key="1">
    <citation type="submission" date="2016-06" db="EMBL/GenBank/DDBJ databases">
        <title>Parallel loss of symbiosis genes in relatives of nitrogen-fixing non-legume Parasponia.</title>
        <authorList>
            <person name="Van Velzen R."/>
            <person name="Holmer R."/>
            <person name="Bu F."/>
            <person name="Rutten L."/>
            <person name="Van Zeijl A."/>
            <person name="Liu W."/>
            <person name="Santuari L."/>
            <person name="Cao Q."/>
            <person name="Sharma T."/>
            <person name="Shen D."/>
            <person name="Roswanjaya Y."/>
            <person name="Wardhani T."/>
            <person name="Kalhor M.S."/>
            <person name="Jansen J."/>
            <person name="Van den Hoogen J."/>
            <person name="Gungor B."/>
            <person name="Hartog M."/>
            <person name="Hontelez J."/>
            <person name="Verver J."/>
            <person name="Yang W.-C."/>
            <person name="Schijlen E."/>
            <person name="Repin R."/>
            <person name="Schilthuizen M."/>
            <person name="Schranz E."/>
            <person name="Heidstra R."/>
            <person name="Miyata K."/>
            <person name="Fedorova E."/>
            <person name="Kohlen W."/>
            <person name="Bisseling T."/>
            <person name="Smit S."/>
            <person name="Geurts R."/>
        </authorList>
    </citation>
    <scope>NUCLEOTIDE SEQUENCE [LARGE SCALE GENOMIC DNA]</scope>
    <source>
        <strain evidence="3">cv. RG33-2</strain>
    </source>
</reference>
<feature type="non-terminal residue" evidence="2">
    <location>
        <position position="1"/>
    </location>
</feature>
<keyword evidence="3" id="KW-1185">Reference proteome</keyword>
<organism evidence="2 3">
    <name type="scientific">Trema orientale</name>
    <name type="common">Charcoal tree</name>
    <name type="synonym">Celtis orientalis</name>
    <dbReference type="NCBI Taxonomy" id="63057"/>
    <lineage>
        <taxon>Eukaryota</taxon>
        <taxon>Viridiplantae</taxon>
        <taxon>Streptophyta</taxon>
        <taxon>Embryophyta</taxon>
        <taxon>Tracheophyta</taxon>
        <taxon>Spermatophyta</taxon>
        <taxon>Magnoliopsida</taxon>
        <taxon>eudicotyledons</taxon>
        <taxon>Gunneridae</taxon>
        <taxon>Pentapetalae</taxon>
        <taxon>rosids</taxon>
        <taxon>fabids</taxon>
        <taxon>Rosales</taxon>
        <taxon>Cannabaceae</taxon>
        <taxon>Trema</taxon>
    </lineage>
</organism>
<proteinExistence type="predicted"/>
<evidence type="ECO:0000313" key="2">
    <source>
        <dbReference type="EMBL" id="PON46167.1"/>
    </source>
</evidence>
<gene>
    <name evidence="2" type="ORF">TorRG33x02_326780</name>
</gene>
<sequence>ISKKDSYPYLLEPAGENGSKNDSNGHVFYLLGLNRGTNKTR</sequence>
<dbReference type="AlphaFoldDB" id="A0A2P5BBK4"/>
<protein>
    <submittedName>
        <fullName evidence="2">Uncharacterized protein</fullName>
    </submittedName>
</protein>
<dbReference type="InParanoid" id="A0A2P5BBK4"/>
<evidence type="ECO:0000313" key="3">
    <source>
        <dbReference type="Proteomes" id="UP000237000"/>
    </source>
</evidence>
<evidence type="ECO:0000256" key="1">
    <source>
        <dbReference type="SAM" id="MobiDB-lite"/>
    </source>
</evidence>
<accession>A0A2P5BBK4</accession>
<dbReference type="Proteomes" id="UP000237000">
    <property type="component" value="Unassembled WGS sequence"/>
</dbReference>
<dbReference type="EMBL" id="JXTC01000559">
    <property type="protein sequence ID" value="PON46167.1"/>
    <property type="molecule type" value="Genomic_DNA"/>
</dbReference>
<feature type="region of interest" description="Disordered" evidence="1">
    <location>
        <begin position="1"/>
        <end position="24"/>
    </location>
</feature>
<name>A0A2P5BBK4_TREOI</name>
<dbReference type="OrthoDB" id="10371496at2759"/>
<comment type="caution">
    <text evidence="2">The sequence shown here is derived from an EMBL/GenBank/DDBJ whole genome shotgun (WGS) entry which is preliminary data.</text>
</comment>